<dbReference type="RefSeq" id="XP_011500801.1">
    <property type="nucleotide sequence ID" value="XM_011502499.1"/>
</dbReference>
<evidence type="ECO:0000256" key="10">
    <source>
        <dbReference type="ARBA" id="ARBA00022778"/>
    </source>
</evidence>
<dbReference type="PANTHER" id="PTHR13101:SF1">
    <property type="entry name" value="PHOSPHOMEVALONATE KINASE"/>
    <property type="match status" value="1"/>
</dbReference>
<comment type="pathway">
    <text evidence="2">Isoprenoid biosynthesis; isopentenyl diphosphate biosynthesis via mevalonate pathway; isopentenyl diphosphate from (R)-mevalonate: step 2/3.</text>
</comment>
<dbReference type="EC" id="2.7.4.2" evidence="3"/>
<dbReference type="GO" id="GO:0005829">
    <property type="term" value="C:cytosol"/>
    <property type="evidence" value="ECO:0007669"/>
    <property type="project" value="UniProtKB-SubCell"/>
</dbReference>
<keyword evidence="8" id="KW-0547">Nucleotide-binding</keyword>
<evidence type="ECO:0000313" key="19">
    <source>
        <dbReference type="RefSeq" id="XP_011500801.1"/>
    </source>
</evidence>
<evidence type="ECO:0000256" key="15">
    <source>
        <dbReference type="ARBA" id="ARBA00023166"/>
    </source>
</evidence>
<evidence type="ECO:0000256" key="14">
    <source>
        <dbReference type="ARBA" id="ARBA00023098"/>
    </source>
</evidence>
<dbReference type="Pfam" id="PF04275">
    <property type="entry name" value="P-mevalo_kinase"/>
    <property type="match status" value="1"/>
</dbReference>
<accession>A0AAJ6YMI6</accession>
<dbReference type="CTD" id="10654"/>
<dbReference type="GO" id="GO:0004631">
    <property type="term" value="F:phosphomevalonate kinase activity"/>
    <property type="evidence" value="ECO:0007669"/>
    <property type="project" value="UniProtKB-EC"/>
</dbReference>
<dbReference type="GO" id="GO:0019287">
    <property type="term" value="P:isopentenyl diphosphate biosynthetic process, mevalonate pathway"/>
    <property type="evidence" value="ECO:0007669"/>
    <property type="project" value="TreeGrafter"/>
</dbReference>
<protein>
    <recommendedName>
        <fullName evidence="17">Phosphomevalonate kinase</fullName>
        <ecNumber evidence="3">2.7.4.2</ecNumber>
    </recommendedName>
</protein>
<proteinExistence type="predicted"/>
<name>A0AAJ6YMI6_9HYME</name>
<evidence type="ECO:0000256" key="5">
    <source>
        <dbReference type="ARBA" id="ARBA00022516"/>
    </source>
</evidence>
<evidence type="ECO:0000256" key="6">
    <source>
        <dbReference type="ARBA" id="ARBA00022548"/>
    </source>
</evidence>
<dbReference type="AlphaFoldDB" id="A0AAJ6YMI6"/>
<keyword evidence="4" id="KW-0963">Cytoplasm</keyword>
<evidence type="ECO:0000256" key="16">
    <source>
        <dbReference type="ARBA" id="ARBA00023221"/>
    </source>
</evidence>
<keyword evidence="15" id="KW-1207">Sterol metabolism</keyword>
<keyword evidence="6" id="KW-0153">Cholesterol metabolism</keyword>
<keyword evidence="11" id="KW-0067">ATP-binding</keyword>
<evidence type="ECO:0000256" key="3">
    <source>
        <dbReference type="ARBA" id="ARBA00012958"/>
    </source>
</evidence>
<evidence type="ECO:0000313" key="18">
    <source>
        <dbReference type="Proteomes" id="UP000695007"/>
    </source>
</evidence>
<evidence type="ECO:0000256" key="11">
    <source>
        <dbReference type="ARBA" id="ARBA00022840"/>
    </source>
</evidence>
<keyword evidence="13" id="KW-0756">Sterol biosynthesis</keyword>
<organism evidence="18 19">
    <name type="scientific">Ceratosolen solmsi marchali</name>
    <dbReference type="NCBI Taxonomy" id="326594"/>
    <lineage>
        <taxon>Eukaryota</taxon>
        <taxon>Metazoa</taxon>
        <taxon>Ecdysozoa</taxon>
        <taxon>Arthropoda</taxon>
        <taxon>Hexapoda</taxon>
        <taxon>Insecta</taxon>
        <taxon>Pterygota</taxon>
        <taxon>Neoptera</taxon>
        <taxon>Endopterygota</taxon>
        <taxon>Hymenoptera</taxon>
        <taxon>Apocrita</taxon>
        <taxon>Proctotrupomorpha</taxon>
        <taxon>Chalcidoidea</taxon>
        <taxon>Agaonidae</taxon>
        <taxon>Agaoninae</taxon>
        <taxon>Ceratosolen</taxon>
    </lineage>
</organism>
<dbReference type="InterPro" id="IPR005919">
    <property type="entry name" value="Pmev_kin_anim"/>
</dbReference>
<dbReference type="PANTHER" id="PTHR13101">
    <property type="entry name" value="PHOSPHOMEVALONATE KINASE"/>
    <property type="match status" value="1"/>
</dbReference>
<gene>
    <name evidence="19" type="primary">LOC105364460</name>
</gene>
<dbReference type="GO" id="GO:0006695">
    <property type="term" value="P:cholesterol biosynthetic process"/>
    <property type="evidence" value="ECO:0007669"/>
    <property type="project" value="UniProtKB-KW"/>
</dbReference>
<evidence type="ECO:0000256" key="13">
    <source>
        <dbReference type="ARBA" id="ARBA00023011"/>
    </source>
</evidence>
<dbReference type="InterPro" id="IPR027417">
    <property type="entry name" value="P-loop_NTPase"/>
</dbReference>
<evidence type="ECO:0000256" key="7">
    <source>
        <dbReference type="ARBA" id="ARBA00022679"/>
    </source>
</evidence>
<evidence type="ECO:0000256" key="12">
    <source>
        <dbReference type="ARBA" id="ARBA00022955"/>
    </source>
</evidence>
<evidence type="ECO:0000256" key="9">
    <source>
        <dbReference type="ARBA" id="ARBA00022777"/>
    </source>
</evidence>
<keyword evidence="14" id="KW-0443">Lipid metabolism</keyword>
<reference evidence="19" key="1">
    <citation type="submission" date="2025-08" db="UniProtKB">
        <authorList>
            <consortium name="RefSeq"/>
        </authorList>
    </citation>
    <scope>IDENTIFICATION</scope>
</reference>
<comment type="subcellular location">
    <subcellularLocation>
        <location evidence="1">Cytoplasm</location>
        <location evidence="1">Cytosol</location>
    </subcellularLocation>
</comment>
<evidence type="ECO:0000256" key="1">
    <source>
        <dbReference type="ARBA" id="ARBA00004514"/>
    </source>
</evidence>
<dbReference type="Proteomes" id="UP000695007">
    <property type="component" value="Unplaced"/>
</dbReference>
<dbReference type="GO" id="GO:0005524">
    <property type="term" value="F:ATP binding"/>
    <property type="evidence" value="ECO:0007669"/>
    <property type="project" value="UniProtKB-KW"/>
</dbReference>
<sequence length="113" mass="13184">MAETSLIEEQNKIKNLEFSKEVKKILIFSGKRKSGKDFITDELYKRLGGDKSVIIKLSGPIKTHWAKSKNLNTTKLFSDGEYKEQYRLEMAKWGEKIRNENYGYFCRAAIEIK</sequence>
<evidence type="ECO:0000256" key="2">
    <source>
        <dbReference type="ARBA" id="ARBA00005017"/>
    </source>
</evidence>
<evidence type="ECO:0000256" key="17">
    <source>
        <dbReference type="ARBA" id="ARBA00034549"/>
    </source>
</evidence>
<keyword evidence="16" id="KW-0753">Steroid metabolism</keyword>
<evidence type="ECO:0000256" key="8">
    <source>
        <dbReference type="ARBA" id="ARBA00022741"/>
    </source>
</evidence>
<keyword evidence="5" id="KW-0444">Lipid biosynthesis</keyword>
<keyword evidence="10" id="KW-0152">Cholesterol biosynthesis</keyword>
<keyword evidence="7" id="KW-0808">Transferase</keyword>
<keyword evidence="12" id="KW-0752">Steroid biosynthesis</keyword>
<dbReference type="Gene3D" id="3.40.50.300">
    <property type="entry name" value="P-loop containing nucleotide triphosphate hydrolases"/>
    <property type="match status" value="1"/>
</dbReference>
<dbReference type="GeneID" id="105364460"/>
<keyword evidence="9 19" id="KW-0418">Kinase</keyword>
<keyword evidence="18" id="KW-1185">Reference proteome</keyword>
<evidence type="ECO:0000256" key="4">
    <source>
        <dbReference type="ARBA" id="ARBA00022490"/>
    </source>
</evidence>